<gene>
    <name evidence="2" type="primary">abiTii</name>
</gene>
<proteinExistence type="predicted"/>
<reference evidence="2" key="1">
    <citation type="journal article" date="2002" name="J. Bacteriol.">
        <title>Characterization of the two-component abortive phage infection mechanism AbiT from Lactococcus lactis.</title>
        <authorList>
            <person name="Bouchard J.D."/>
            <person name="Dion E."/>
            <person name="Bissonnette F."/>
            <person name="Moineau S."/>
        </authorList>
    </citation>
    <scope>NUCLEOTIDE SEQUENCE</scope>
    <source>
        <strain evidence="2">W51</strain>
        <plasmid evidence="2">pED1</plasmid>
    </source>
</reference>
<dbReference type="AlphaFoldDB" id="Q8GAR3"/>
<geneLocation type="plasmid" evidence="2">
    <name>pED1</name>
</geneLocation>
<name>Q8GAR3_9LACT</name>
<feature type="domain" description="AbiTii" evidence="1">
    <location>
        <begin position="3"/>
        <end position="183"/>
    </location>
</feature>
<dbReference type="EMBL" id="AF483000">
    <property type="protein sequence ID" value="AAN60763.1"/>
    <property type="molecule type" value="Genomic_DNA"/>
</dbReference>
<protein>
    <submittedName>
        <fullName evidence="2">Abort lactococcal phage infection AbiTii</fullName>
    </submittedName>
</protein>
<dbReference type="InterPro" id="IPR041304">
    <property type="entry name" value="AbiTii"/>
</dbReference>
<dbReference type="Pfam" id="PF18864">
    <property type="entry name" value="AbiTii"/>
    <property type="match status" value="1"/>
</dbReference>
<evidence type="ECO:0000313" key="2">
    <source>
        <dbReference type="EMBL" id="AAN60763.1"/>
    </source>
</evidence>
<evidence type="ECO:0000259" key="1">
    <source>
        <dbReference type="Pfam" id="PF18864"/>
    </source>
</evidence>
<sequence>MGKIVLDLQLEALSKDSDVLNLLRKAYVVARKLKLDEFEEWVNSELNGYKDGNKIPEYRKVKGEVKGWNPYHGWIPMIMKDTEIENMISEHLVSDSIPNLKNVYDSANGSNATLQFNAGMNNLLSKLSDFNTKYALMISANQIYNIMERVRNIVLDWSITLEENDILGEGLQFTKREKDIAVSSSTINNYTNNFYGDVRETQIQQDTSESTQK</sequence>
<keyword evidence="2" id="KW-0614">Plasmid</keyword>
<accession>Q8GAR3</accession>
<organism evidence="2">
    <name type="scientific">Lactococcus lactis</name>
    <dbReference type="NCBI Taxonomy" id="1358"/>
    <lineage>
        <taxon>Bacteria</taxon>
        <taxon>Bacillati</taxon>
        <taxon>Bacillota</taxon>
        <taxon>Bacilli</taxon>
        <taxon>Lactobacillales</taxon>
        <taxon>Streptococcaceae</taxon>
        <taxon>Lactococcus</taxon>
    </lineage>
</organism>